<organism evidence="5 6">
    <name type="scientific">Rhodotorula taiwanensis</name>
    <dbReference type="NCBI Taxonomy" id="741276"/>
    <lineage>
        <taxon>Eukaryota</taxon>
        <taxon>Fungi</taxon>
        <taxon>Dikarya</taxon>
        <taxon>Basidiomycota</taxon>
        <taxon>Pucciniomycotina</taxon>
        <taxon>Microbotryomycetes</taxon>
        <taxon>Sporidiobolales</taxon>
        <taxon>Sporidiobolaceae</taxon>
        <taxon>Rhodotorula</taxon>
    </lineage>
</organism>
<gene>
    <name evidence="5" type="ORF">BMF94_6163</name>
</gene>
<dbReference type="Proteomes" id="UP000237144">
    <property type="component" value="Unassembled WGS sequence"/>
</dbReference>
<dbReference type="EMBL" id="PJQD01000097">
    <property type="protein sequence ID" value="POY70753.1"/>
    <property type="molecule type" value="Genomic_DNA"/>
</dbReference>
<dbReference type="SUPFAM" id="SSF55729">
    <property type="entry name" value="Acyl-CoA N-acyltransferases (Nat)"/>
    <property type="match status" value="1"/>
</dbReference>
<sequence>MSSSSFELVAITPENSVHTIPETLRLIKALALFERDPDAVVANEELLKKAFFGDDKAGGRTYAEGVLVYENGQKPEDDGAKAIAMAVWYYTFSTWTGRGGMYLEDLFVEDPHRGKGIAKKLFQHLGKICAERELPRLEWVVINWNEEAIKVYDKMGALTMSEWDLRRLEGGALRKLAN</sequence>
<dbReference type="STRING" id="741276.A0A2S5B1U3"/>
<evidence type="ECO:0000256" key="2">
    <source>
        <dbReference type="ARBA" id="ARBA00022679"/>
    </source>
</evidence>
<evidence type="ECO:0000313" key="6">
    <source>
        <dbReference type="Proteomes" id="UP000237144"/>
    </source>
</evidence>
<feature type="domain" description="N-acetyltransferase" evidence="4">
    <location>
        <begin position="30"/>
        <end position="178"/>
    </location>
</feature>
<dbReference type="CDD" id="cd04301">
    <property type="entry name" value="NAT_SF"/>
    <property type="match status" value="1"/>
</dbReference>
<dbReference type="InterPro" id="IPR016181">
    <property type="entry name" value="Acyl_CoA_acyltransferase"/>
</dbReference>
<dbReference type="Gene3D" id="3.40.630.30">
    <property type="match status" value="1"/>
</dbReference>
<evidence type="ECO:0000259" key="4">
    <source>
        <dbReference type="PROSITE" id="PS51186"/>
    </source>
</evidence>
<evidence type="ECO:0000256" key="1">
    <source>
        <dbReference type="ARBA" id="ARBA00008694"/>
    </source>
</evidence>
<reference evidence="5 6" key="1">
    <citation type="journal article" date="2018" name="Front. Microbiol.">
        <title>Prospects for Fungal Bioremediation of Acidic Radioactive Waste Sites: Characterization and Genome Sequence of Rhodotorula taiwanensis MD1149.</title>
        <authorList>
            <person name="Tkavc R."/>
            <person name="Matrosova V.Y."/>
            <person name="Grichenko O.E."/>
            <person name="Gostincar C."/>
            <person name="Volpe R.P."/>
            <person name="Klimenkova P."/>
            <person name="Gaidamakova E.K."/>
            <person name="Zhou C.E."/>
            <person name="Stewart B.J."/>
            <person name="Lyman M.G."/>
            <person name="Malfatti S.A."/>
            <person name="Rubinfeld B."/>
            <person name="Courtot M."/>
            <person name="Singh J."/>
            <person name="Dalgard C.L."/>
            <person name="Hamilton T."/>
            <person name="Frey K.G."/>
            <person name="Gunde-Cimerman N."/>
            <person name="Dugan L."/>
            <person name="Daly M.J."/>
        </authorList>
    </citation>
    <scope>NUCLEOTIDE SEQUENCE [LARGE SCALE GENOMIC DNA]</scope>
    <source>
        <strain evidence="5 6">MD1149</strain>
    </source>
</reference>
<keyword evidence="2 5" id="KW-0808">Transferase</keyword>
<keyword evidence="3" id="KW-0012">Acyltransferase</keyword>
<dbReference type="GO" id="GO:0008080">
    <property type="term" value="F:N-acetyltransferase activity"/>
    <property type="evidence" value="ECO:0007669"/>
    <property type="project" value="UniProtKB-ARBA"/>
</dbReference>
<accession>A0A2S5B1U3</accession>
<evidence type="ECO:0000313" key="5">
    <source>
        <dbReference type="EMBL" id="POY70753.1"/>
    </source>
</evidence>
<dbReference type="InterPro" id="IPR000182">
    <property type="entry name" value="GNAT_dom"/>
</dbReference>
<keyword evidence="6" id="KW-1185">Reference proteome</keyword>
<dbReference type="AlphaFoldDB" id="A0A2S5B1U3"/>
<dbReference type="PROSITE" id="PS51186">
    <property type="entry name" value="GNAT"/>
    <property type="match status" value="1"/>
</dbReference>
<comment type="similarity">
    <text evidence="1">Belongs to the acetyltransferase family.</text>
</comment>
<dbReference type="InterPro" id="IPR051016">
    <property type="entry name" value="Diverse_Substrate_AcTransf"/>
</dbReference>
<dbReference type="PANTHER" id="PTHR10545">
    <property type="entry name" value="DIAMINE N-ACETYLTRANSFERASE"/>
    <property type="match status" value="1"/>
</dbReference>
<protein>
    <submittedName>
        <fullName evidence="5">GNAT family acetyltransferase</fullName>
    </submittedName>
</protein>
<dbReference type="Pfam" id="PF00583">
    <property type="entry name" value="Acetyltransf_1"/>
    <property type="match status" value="1"/>
</dbReference>
<evidence type="ECO:0000256" key="3">
    <source>
        <dbReference type="ARBA" id="ARBA00023315"/>
    </source>
</evidence>
<proteinExistence type="inferred from homology"/>
<name>A0A2S5B1U3_9BASI</name>
<dbReference type="PANTHER" id="PTHR10545:SF29">
    <property type="entry name" value="GH14572P-RELATED"/>
    <property type="match status" value="1"/>
</dbReference>
<dbReference type="FunFam" id="3.40.630.30:FF:000064">
    <property type="entry name" value="GNAT family acetyltransferase"/>
    <property type="match status" value="1"/>
</dbReference>
<dbReference type="OrthoDB" id="7305308at2759"/>
<comment type="caution">
    <text evidence="5">The sequence shown here is derived from an EMBL/GenBank/DDBJ whole genome shotgun (WGS) entry which is preliminary data.</text>
</comment>